<gene>
    <name evidence="1" type="ORF">Cha6605_2220</name>
</gene>
<dbReference type="Proteomes" id="UP000010366">
    <property type="component" value="Chromosome"/>
</dbReference>
<accession>K9UF91</accession>
<organism evidence="1 2">
    <name type="scientific">Chamaesiphon minutus (strain ATCC 27169 / PCC 6605)</name>
    <dbReference type="NCBI Taxonomy" id="1173020"/>
    <lineage>
        <taxon>Bacteria</taxon>
        <taxon>Bacillati</taxon>
        <taxon>Cyanobacteriota</taxon>
        <taxon>Cyanophyceae</taxon>
        <taxon>Gomontiellales</taxon>
        <taxon>Chamaesiphonaceae</taxon>
        <taxon>Chamaesiphon</taxon>
    </lineage>
</organism>
<name>K9UF91_CHAP6</name>
<dbReference type="EMBL" id="CP003600">
    <property type="protein sequence ID" value="AFY93303.1"/>
    <property type="molecule type" value="Genomic_DNA"/>
</dbReference>
<protein>
    <submittedName>
        <fullName evidence="1">Uncharacterized protein</fullName>
    </submittedName>
</protein>
<reference evidence="1 2" key="1">
    <citation type="submission" date="2012-05" db="EMBL/GenBank/DDBJ databases">
        <title>Finished chromosome of genome of Chamaesiphon sp. PCC 6605.</title>
        <authorList>
            <consortium name="US DOE Joint Genome Institute"/>
            <person name="Gugger M."/>
            <person name="Coursin T."/>
            <person name="Rippka R."/>
            <person name="Tandeau De Marsac N."/>
            <person name="Huntemann M."/>
            <person name="Wei C.-L."/>
            <person name="Han J."/>
            <person name="Detter J.C."/>
            <person name="Han C."/>
            <person name="Tapia R."/>
            <person name="Chen A."/>
            <person name="Kyrpides N."/>
            <person name="Mavromatis K."/>
            <person name="Markowitz V."/>
            <person name="Szeto E."/>
            <person name="Ivanova N."/>
            <person name="Pagani I."/>
            <person name="Pati A."/>
            <person name="Goodwin L."/>
            <person name="Nordberg H.P."/>
            <person name="Cantor M.N."/>
            <person name="Hua S.X."/>
            <person name="Woyke T."/>
            <person name="Kerfeld C.A."/>
        </authorList>
    </citation>
    <scope>NUCLEOTIDE SEQUENCE [LARGE SCALE GENOMIC DNA]</scope>
    <source>
        <strain evidence="2">ATCC 27169 / PCC 6605</strain>
    </source>
</reference>
<keyword evidence="2" id="KW-1185">Reference proteome</keyword>
<dbReference type="KEGG" id="cmp:Cha6605_2220"/>
<evidence type="ECO:0000313" key="1">
    <source>
        <dbReference type="EMBL" id="AFY93303.1"/>
    </source>
</evidence>
<dbReference type="AlphaFoldDB" id="K9UF91"/>
<proteinExistence type="predicted"/>
<sequence>MWKATHLISLMPGIEIAPNRSESPQSKFIPVKSEFLQAAAAELTT</sequence>
<dbReference type="HOGENOM" id="CLU_3197701_0_0_3"/>
<evidence type="ECO:0000313" key="2">
    <source>
        <dbReference type="Proteomes" id="UP000010366"/>
    </source>
</evidence>